<name>A0A0N0GZD3_9ACTN</name>
<organism evidence="1 2">
    <name type="scientific">Streptomyces chattanoogensis</name>
    <dbReference type="NCBI Taxonomy" id="66876"/>
    <lineage>
        <taxon>Bacteria</taxon>
        <taxon>Bacillati</taxon>
        <taxon>Actinomycetota</taxon>
        <taxon>Actinomycetes</taxon>
        <taxon>Kitasatosporales</taxon>
        <taxon>Streptomycetaceae</taxon>
        <taxon>Streptomyces</taxon>
    </lineage>
</organism>
<evidence type="ECO:0000313" key="2">
    <source>
        <dbReference type="Proteomes" id="UP000037982"/>
    </source>
</evidence>
<accession>A0A0N0GZD3</accession>
<dbReference type="Proteomes" id="UP000037982">
    <property type="component" value="Unassembled WGS sequence"/>
</dbReference>
<keyword evidence="2" id="KW-1185">Reference proteome</keyword>
<proteinExistence type="predicted"/>
<gene>
    <name evidence="1" type="ORF">ADL29_17995</name>
</gene>
<dbReference type="EMBL" id="LGKG01000137">
    <property type="protein sequence ID" value="KPC62642.1"/>
    <property type="molecule type" value="Genomic_DNA"/>
</dbReference>
<sequence>MTHLPFILDRVSAALSIEPPRANPHHQLILDVAWSCWEMDEELDELIGDYTEGVSAIEKPERFASLLVERLKYEAELNQLLSMPCCRAAAGENGPSGTAEDDEAGCCASQPRTIVHYCLDAFAAADDPDVMSAADLSRALRSGPDVADTGWPDNYLSPVHLAQLLGGYGIRLCDATVNERRCKAYRRIDLLAALPGCSC</sequence>
<evidence type="ECO:0000313" key="1">
    <source>
        <dbReference type="EMBL" id="KPC62642.1"/>
    </source>
</evidence>
<evidence type="ECO:0008006" key="3">
    <source>
        <dbReference type="Google" id="ProtNLM"/>
    </source>
</evidence>
<protein>
    <recommendedName>
        <fullName evidence="3">DUF3631 domain-containing protein</fullName>
    </recommendedName>
</protein>
<dbReference type="AlphaFoldDB" id="A0A0N0GZD3"/>
<dbReference type="RefSeq" id="WP_053924658.1">
    <property type="nucleotide sequence ID" value="NZ_LGKG01000137.1"/>
</dbReference>
<dbReference type="PATRIC" id="fig|66876.3.peg.3934"/>
<comment type="caution">
    <text evidence="1">The sequence shown here is derived from an EMBL/GenBank/DDBJ whole genome shotgun (WGS) entry which is preliminary data.</text>
</comment>
<reference evidence="2" key="1">
    <citation type="submission" date="2015-07" db="EMBL/GenBank/DDBJ databases">
        <authorList>
            <person name="Ju K.-S."/>
            <person name="Doroghazi J.R."/>
            <person name="Metcalf W.W."/>
        </authorList>
    </citation>
    <scope>NUCLEOTIDE SEQUENCE [LARGE SCALE GENOMIC DNA]</scope>
    <source>
        <strain evidence="2">NRRL ISP-5002</strain>
    </source>
</reference>